<dbReference type="InterPro" id="IPR002110">
    <property type="entry name" value="Ankyrin_rpt"/>
</dbReference>
<name>A0A4Y1RDS4_PRUDU</name>
<dbReference type="GO" id="GO:0085020">
    <property type="term" value="P:protein K6-linked ubiquitination"/>
    <property type="evidence" value="ECO:0007669"/>
    <property type="project" value="TreeGrafter"/>
</dbReference>
<organism evidence="4">
    <name type="scientific">Prunus dulcis</name>
    <name type="common">Almond</name>
    <name type="synonym">Amygdalus dulcis</name>
    <dbReference type="NCBI Taxonomy" id="3755"/>
    <lineage>
        <taxon>Eukaryota</taxon>
        <taxon>Viridiplantae</taxon>
        <taxon>Streptophyta</taxon>
        <taxon>Embryophyta</taxon>
        <taxon>Tracheophyta</taxon>
        <taxon>Spermatophyta</taxon>
        <taxon>Magnoliopsida</taxon>
        <taxon>eudicotyledons</taxon>
        <taxon>Gunneridae</taxon>
        <taxon>Pentapetalae</taxon>
        <taxon>rosids</taxon>
        <taxon>fabids</taxon>
        <taxon>Rosales</taxon>
        <taxon>Rosaceae</taxon>
        <taxon>Amygdaloideae</taxon>
        <taxon>Amygdaleae</taxon>
        <taxon>Prunus</taxon>
    </lineage>
</organism>
<dbReference type="PROSITE" id="PS50088">
    <property type="entry name" value="ANK_REPEAT"/>
    <property type="match status" value="1"/>
</dbReference>
<dbReference type="SUPFAM" id="SSF48403">
    <property type="entry name" value="Ankyrin repeat"/>
    <property type="match status" value="1"/>
</dbReference>
<dbReference type="AlphaFoldDB" id="A0A4Y1RDS4"/>
<keyword evidence="2 3" id="KW-0040">ANK repeat</keyword>
<dbReference type="EMBL" id="AP019300">
    <property type="protein sequence ID" value="BBH02389.1"/>
    <property type="molecule type" value="Genomic_DNA"/>
</dbReference>
<evidence type="ECO:0000256" key="2">
    <source>
        <dbReference type="ARBA" id="ARBA00023043"/>
    </source>
</evidence>
<dbReference type="Gene3D" id="1.25.40.20">
    <property type="entry name" value="Ankyrin repeat-containing domain"/>
    <property type="match status" value="1"/>
</dbReference>
<feature type="repeat" description="ANK" evidence="3">
    <location>
        <begin position="68"/>
        <end position="100"/>
    </location>
</feature>
<dbReference type="InterPro" id="IPR036770">
    <property type="entry name" value="Ankyrin_rpt-contain_sf"/>
</dbReference>
<reference evidence="4" key="1">
    <citation type="journal article" date="2019" name="Science">
        <title>Mutation of a bHLH transcription factor allowed almond domestication.</title>
        <authorList>
            <person name="Sanchez-Perez R."/>
            <person name="Pavan S."/>
            <person name="Mazzeo R."/>
            <person name="Moldovan C."/>
            <person name="Aiese Cigliano R."/>
            <person name="Del Cueto J."/>
            <person name="Ricciardi F."/>
            <person name="Lotti C."/>
            <person name="Ricciardi L."/>
            <person name="Dicenta F."/>
            <person name="Lopez-Marques R.L."/>
            <person name="Lindberg Moller B."/>
        </authorList>
    </citation>
    <scope>NUCLEOTIDE SEQUENCE</scope>
</reference>
<dbReference type="GO" id="GO:0004842">
    <property type="term" value="F:ubiquitin-protein transferase activity"/>
    <property type="evidence" value="ECO:0007669"/>
    <property type="project" value="TreeGrafter"/>
</dbReference>
<sequence length="136" mass="14377">MGEGGNAVQDSAVQTTSLENIEALLEAARYDDMDDTVSLASAGVSLNSKDSQGRTVVNLNDLNATNEEMNTPLHWACLNGHVEVVRKLIFAGANLSVLNSYERTPIDEAVTRGKMDVLDAINAAAAQVELTGVSVS</sequence>
<evidence type="ECO:0000313" key="4">
    <source>
        <dbReference type="EMBL" id="BBH02389.1"/>
    </source>
</evidence>
<gene>
    <name evidence="4" type="ORF">Prudu_012931</name>
</gene>
<keyword evidence="1" id="KW-0677">Repeat</keyword>
<evidence type="ECO:0000256" key="1">
    <source>
        <dbReference type="ARBA" id="ARBA00022737"/>
    </source>
</evidence>
<dbReference type="PROSITE" id="PS50297">
    <property type="entry name" value="ANK_REP_REGION"/>
    <property type="match status" value="1"/>
</dbReference>
<proteinExistence type="predicted"/>
<evidence type="ECO:0000256" key="3">
    <source>
        <dbReference type="PROSITE-ProRule" id="PRU00023"/>
    </source>
</evidence>
<dbReference type="PANTHER" id="PTHR24171">
    <property type="entry name" value="ANKYRIN REPEAT DOMAIN-CONTAINING PROTEIN 39-RELATED"/>
    <property type="match status" value="1"/>
</dbReference>
<dbReference type="SMART" id="SM00248">
    <property type="entry name" value="ANK"/>
    <property type="match status" value="2"/>
</dbReference>
<dbReference type="Pfam" id="PF12796">
    <property type="entry name" value="Ank_2"/>
    <property type="match status" value="1"/>
</dbReference>
<accession>A0A4Y1RDS4</accession>
<protein>
    <submittedName>
        <fullName evidence="4">Ankyrin repeat family protein</fullName>
    </submittedName>
</protein>
<dbReference type="PANTHER" id="PTHR24171:SF8">
    <property type="entry name" value="BRCA1-ASSOCIATED RING DOMAIN PROTEIN 1"/>
    <property type="match status" value="1"/>
</dbReference>